<evidence type="ECO:0000256" key="8">
    <source>
        <dbReference type="PROSITE-ProRule" id="PRU01026"/>
    </source>
</evidence>
<dbReference type="PANTHER" id="PTHR11727:SF7">
    <property type="entry name" value="DIMETHYLADENOSINE TRANSFERASE-RELATED"/>
    <property type="match status" value="1"/>
</dbReference>
<organism evidence="10 11">
    <name type="scientific">Treponema porcinum</name>
    <dbReference type="NCBI Taxonomy" id="261392"/>
    <lineage>
        <taxon>Bacteria</taxon>
        <taxon>Pseudomonadati</taxon>
        <taxon>Spirochaetota</taxon>
        <taxon>Spirochaetia</taxon>
        <taxon>Spirochaetales</taxon>
        <taxon>Treponemataceae</taxon>
        <taxon>Treponema</taxon>
    </lineage>
</organism>
<evidence type="ECO:0000256" key="2">
    <source>
        <dbReference type="ARBA" id="ARBA00022552"/>
    </source>
</evidence>
<dbReference type="Pfam" id="PF00398">
    <property type="entry name" value="RrnaAD"/>
    <property type="match status" value="1"/>
</dbReference>
<gene>
    <name evidence="7" type="primary">rsmA</name>
    <name evidence="7" type="synonym">ksgA</name>
    <name evidence="10" type="ORF">SAMN02745149_00792</name>
</gene>
<evidence type="ECO:0000256" key="3">
    <source>
        <dbReference type="ARBA" id="ARBA00022603"/>
    </source>
</evidence>
<dbReference type="Proteomes" id="UP000190423">
    <property type="component" value="Unassembled WGS sequence"/>
</dbReference>
<dbReference type="InterPro" id="IPR001737">
    <property type="entry name" value="KsgA/Erm"/>
</dbReference>
<feature type="binding site" evidence="7 8">
    <location>
        <position position="80"/>
    </location>
    <ligand>
        <name>S-adenosyl-L-methionine</name>
        <dbReference type="ChEBI" id="CHEBI:59789"/>
    </ligand>
</feature>
<evidence type="ECO:0000256" key="4">
    <source>
        <dbReference type="ARBA" id="ARBA00022679"/>
    </source>
</evidence>
<dbReference type="Gene3D" id="1.10.8.100">
    <property type="entry name" value="Ribosomal RNA adenine dimethylase-like, domain 2"/>
    <property type="match status" value="1"/>
</dbReference>
<protein>
    <recommendedName>
        <fullName evidence="7">Ribosomal RNA small subunit methyltransferase A</fullName>
        <ecNumber evidence="7">2.1.1.182</ecNumber>
    </recommendedName>
    <alternativeName>
        <fullName evidence="7">16S rRNA (adenine(1518)-N(6)/adenine(1519)-N(6))-dimethyltransferase</fullName>
    </alternativeName>
    <alternativeName>
        <fullName evidence="7">16S rRNA dimethyladenosine transferase</fullName>
    </alternativeName>
    <alternativeName>
        <fullName evidence="7">16S rRNA dimethylase</fullName>
    </alternativeName>
    <alternativeName>
        <fullName evidence="7">S-adenosylmethionine-6-N', N'-adenosyl(rRNA) dimethyltransferase</fullName>
    </alternativeName>
</protein>
<dbReference type="Gene3D" id="3.40.50.150">
    <property type="entry name" value="Vaccinia Virus protein VP39"/>
    <property type="match status" value="1"/>
</dbReference>
<keyword evidence="4 7" id="KW-0808">Transferase</keyword>
<dbReference type="OrthoDB" id="9814755at2"/>
<feature type="binding site" evidence="7 8">
    <location>
        <position position="128"/>
    </location>
    <ligand>
        <name>S-adenosyl-L-methionine</name>
        <dbReference type="ChEBI" id="CHEBI:59789"/>
    </ligand>
</feature>
<dbReference type="PANTHER" id="PTHR11727">
    <property type="entry name" value="DIMETHYLADENOSINE TRANSFERASE"/>
    <property type="match status" value="1"/>
</dbReference>
<keyword evidence="1 7" id="KW-0963">Cytoplasm</keyword>
<keyword evidence="3 7" id="KW-0489">Methyltransferase</keyword>
<comment type="similarity">
    <text evidence="7">Belongs to the class I-like SAM-binding methyltransferase superfamily. rRNA adenine N(6)-methyltransferase family. RsmA subfamily.</text>
</comment>
<feature type="domain" description="Ribosomal RNA adenine methylase transferase N-terminal" evidence="9">
    <location>
        <begin position="39"/>
        <end position="213"/>
    </location>
</feature>
<dbReference type="NCBIfam" id="TIGR00755">
    <property type="entry name" value="ksgA"/>
    <property type="match status" value="1"/>
</dbReference>
<feature type="binding site" evidence="7 8">
    <location>
        <position position="34"/>
    </location>
    <ligand>
        <name>S-adenosyl-L-methionine</name>
        <dbReference type="ChEBI" id="CHEBI:59789"/>
    </ligand>
</feature>
<dbReference type="EC" id="2.1.1.182" evidence="7"/>
<dbReference type="PROSITE" id="PS01131">
    <property type="entry name" value="RRNA_A_DIMETH"/>
    <property type="match status" value="1"/>
</dbReference>
<dbReference type="InterPro" id="IPR020598">
    <property type="entry name" value="rRNA_Ade_methylase_Trfase_N"/>
</dbReference>
<dbReference type="GeneID" id="78316104"/>
<feature type="binding site" evidence="7 8">
    <location>
        <position position="59"/>
    </location>
    <ligand>
        <name>S-adenosyl-L-methionine</name>
        <dbReference type="ChEBI" id="CHEBI:59789"/>
    </ligand>
</feature>
<dbReference type="GO" id="GO:0005829">
    <property type="term" value="C:cytosol"/>
    <property type="evidence" value="ECO:0007669"/>
    <property type="project" value="TreeGrafter"/>
</dbReference>
<comment type="subcellular location">
    <subcellularLocation>
        <location evidence="7">Cytoplasm</location>
    </subcellularLocation>
</comment>
<accession>A0A1T4JU74</accession>
<dbReference type="HAMAP" id="MF_00607">
    <property type="entry name" value="16SrRNA_methyltr_A"/>
    <property type="match status" value="1"/>
</dbReference>
<dbReference type="SUPFAM" id="SSF53335">
    <property type="entry name" value="S-adenosyl-L-methionine-dependent methyltransferases"/>
    <property type="match status" value="1"/>
</dbReference>
<evidence type="ECO:0000313" key="10">
    <source>
        <dbReference type="EMBL" id="SJZ33674.1"/>
    </source>
</evidence>
<evidence type="ECO:0000256" key="7">
    <source>
        <dbReference type="HAMAP-Rule" id="MF_00607"/>
    </source>
</evidence>
<comment type="function">
    <text evidence="7">Specifically dimethylates two adjacent adenosines (A1518 and A1519) in the loop of a conserved hairpin near the 3'-end of 16S rRNA in the 30S particle. May play a critical role in biogenesis of 30S subunits.</text>
</comment>
<keyword evidence="6 7" id="KW-0694">RNA-binding</keyword>
<reference evidence="10 11" key="1">
    <citation type="submission" date="2017-02" db="EMBL/GenBank/DDBJ databases">
        <authorList>
            <person name="Peterson S.W."/>
        </authorList>
    </citation>
    <scope>NUCLEOTIDE SEQUENCE [LARGE SCALE GENOMIC DNA]</scope>
    <source>
        <strain evidence="10 11">ATCC BAA-908</strain>
    </source>
</reference>
<sequence length="294" mass="32748">MNLPHPDYNSPAELKTFLDANNMAMQKKFGQNFLINEQARIKIIDALEITEGTSVWEVGPGLGSMTSEILRRGARLTVFEIDRGFASLLRQFFNEYIQNGALTIIEGDVLKTWQTALTQGKPDRFFGNLPYNIAAALIADTIEKNIRFDRAVFTVQKEVAARAMATPGTEDYSSFSILCQWAYNLKHIMDLSGGNFWPKPNVTSSAFSMTMKPDFPCCDNPALFVKLQRGLFSSRRKNIRNNLSAFLSDSEKAAVALEKAGIEPSVRAETLPVKTLLLLSDIVNADIIQNGIKK</sequence>
<proteinExistence type="inferred from homology"/>
<evidence type="ECO:0000256" key="5">
    <source>
        <dbReference type="ARBA" id="ARBA00022691"/>
    </source>
</evidence>
<dbReference type="AlphaFoldDB" id="A0A1T4JU74"/>
<dbReference type="PROSITE" id="PS51689">
    <property type="entry name" value="SAM_RNA_A_N6_MT"/>
    <property type="match status" value="1"/>
</dbReference>
<dbReference type="GO" id="GO:0003723">
    <property type="term" value="F:RNA binding"/>
    <property type="evidence" value="ECO:0007669"/>
    <property type="project" value="UniProtKB-UniRule"/>
</dbReference>
<dbReference type="InterPro" id="IPR011530">
    <property type="entry name" value="rRNA_adenine_dimethylase"/>
</dbReference>
<keyword evidence="2 7" id="KW-0698">rRNA processing</keyword>
<dbReference type="SMART" id="SM00650">
    <property type="entry name" value="rADc"/>
    <property type="match status" value="1"/>
</dbReference>
<dbReference type="GO" id="GO:0052908">
    <property type="term" value="F:16S rRNA (adenine(1518)-N(6)/adenine(1519)-N(6))-dimethyltransferase activity"/>
    <property type="evidence" value="ECO:0007669"/>
    <property type="project" value="UniProtKB-EC"/>
</dbReference>
<dbReference type="RefSeq" id="WP_078932711.1">
    <property type="nucleotide sequence ID" value="NZ_FUWG01000005.1"/>
</dbReference>
<evidence type="ECO:0000259" key="9">
    <source>
        <dbReference type="SMART" id="SM00650"/>
    </source>
</evidence>
<dbReference type="EMBL" id="FUWG01000005">
    <property type="protein sequence ID" value="SJZ33674.1"/>
    <property type="molecule type" value="Genomic_DNA"/>
</dbReference>
<dbReference type="InterPro" id="IPR020596">
    <property type="entry name" value="rRNA_Ade_Mease_Trfase_CS"/>
</dbReference>
<dbReference type="STRING" id="261392.SAMN02745149_00792"/>
<evidence type="ECO:0000256" key="1">
    <source>
        <dbReference type="ARBA" id="ARBA00022490"/>
    </source>
</evidence>
<evidence type="ECO:0000256" key="6">
    <source>
        <dbReference type="ARBA" id="ARBA00022884"/>
    </source>
</evidence>
<dbReference type="InterPro" id="IPR029063">
    <property type="entry name" value="SAM-dependent_MTases_sf"/>
</dbReference>
<dbReference type="InterPro" id="IPR023165">
    <property type="entry name" value="rRNA_Ade_diMease-like_C"/>
</dbReference>
<keyword evidence="11" id="KW-1185">Reference proteome</keyword>
<keyword evidence="5 7" id="KW-0949">S-adenosyl-L-methionine</keyword>
<name>A0A1T4JU74_TREPO</name>
<feature type="binding site" evidence="7 8">
    <location>
        <position position="32"/>
    </location>
    <ligand>
        <name>S-adenosyl-L-methionine</name>
        <dbReference type="ChEBI" id="CHEBI:59789"/>
    </ligand>
</feature>
<evidence type="ECO:0000313" key="11">
    <source>
        <dbReference type="Proteomes" id="UP000190423"/>
    </source>
</evidence>
<comment type="catalytic activity">
    <reaction evidence="7">
        <text>adenosine(1518)/adenosine(1519) in 16S rRNA + 4 S-adenosyl-L-methionine = N(6)-dimethyladenosine(1518)/N(6)-dimethyladenosine(1519) in 16S rRNA + 4 S-adenosyl-L-homocysteine + 4 H(+)</text>
        <dbReference type="Rhea" id="RHEA:19609"/>
        <dbReference type="Rhea" id="RHEA-COMP:10232"/>
        <dbReference type="Rhea" id="RHEA-COMP:10233"/>
        <dbReference type="ChEBI" id="CHEBI:15378"/>
        <dbReference type="ChEBI" id="CHEBI:57856"/>
        <dbReference type="ChEBI" id="CHEBI:59789"/>
        <dbReference type="ChEBI" id="CHEBI:74411"/>
        <dbReference type="ChEBI" id="CHEBI:74493"/>
        <dbReference type="EC" id="2.1.1.182"/>
    </reaction>
</comment>
<feature type="binding site" evidence="7 8">
    <location>
        <position position="108"/>
    </location>
    <ligand>
        <name>S-adenosyl-L-methionine</name>
        <dbReference type="ChEBI" id="CHEBI:59789"/>
    </ligand>
</feature>